<dbReference type="GO" id="GO:0005524">
    <property type="term" value="F:ATP binding"/>
    <property type="evidence" value="ECO:0007669"/>
    <property type="project" value="InterPro"/>
</dbReference>
<proteinExistence type="predicted"/>
<dbReference type="OrthoDB" id="1911848at2759"/>
<organism evidence="3 4">
    <name type="scientific">Fusarium albosuccineum</name>
    <dbReference type="NCBI Taxonomy" id="1237068"/>
    <lineage>
        <taxon>Eukaryota</taxon>
        <taxon>Fungi</taxon>
        <taxon>Dikarya</taxon>
        <taxon>Ascomycota</taxon>
        <taxon>Pezizomycotina</taxon>
        <taxon>Sordariomycetes</taxon>
        <taxon>Hypocreomycetidae</taxon>
        <taxon>Hypocreales</taxon>
        <taxon>Nectriaceae</taxon>
        <taxon>Fusarium</taxon>
        <taxon>Fusarium decemcellulare species complex</taxon>
    </lineage>
</organism>
<dbReference type="InterPro" id="IPR000719">
    <property type="entry name" value="Prot_kinase_dom"/>
</dbReference>
<gene>
    <name evidence="3" type="ORF">FALBO_8270</name>
</gene>
<dbReference type="EMBL" id="JAADYS010001129">
    <property type="protein sequence ID" value="KAF4464895.1"/>
    <property type="molecule type" value="Genomic_DNA"/>
</dbReference>
<dbReference type="AlphaFoldDB" id="A0A8H4PA31"/>
<dbReference type="GO" id="GO:0004672">
    <property type="term" value="F:protein kinase activity"/>
    <property type="evidence" value="ECO:0007669"/>
    <property type="project" value="InterPro"/>
</dbReference>
<sequence>MALELTAFALAIPPTIDLCMKYGRELKSLCSTLKHAQSEIAERVLRLNNGWLRFMHQLSFVSRVERVMDDEHREIHEQTLYMLLGKLEAVTLLLKQLVRQTEPAQNEPYTNPGGPQLGRRRKINFAFKKESLDKAIDELETWQKLADQSWFLIMKIADPQIDQALPSINNAVGDGGNAANAIPEANAVRAAGHTGPLAGSGITIEARELDKMNVRQIPLSVIFLGRRTFSPGTFATYVLSKIQCQPLAKYDMIKGDARDLARKLQHSDPHTFGLLSCKGLAVPSSIPQITPGGQQTQPEVIFTMVFRVPAEYSVNSARSLRDLLLNTSGPLSLSSRFSIARELAKAVSYVHTFGFVHKTIRPESILTFSKADGDLSVFLVGFENFRREYGWTQRRGDEALDQNLYRHPSRQGACPREDYLMQHDIYSLGVCLLEIGIWTSLVEYNSRGMCLPTGLLLGVPPGTTDASLFLLTRGQDRLLFLARSSLPQVMGTKYAEIVQTCLTCLEPENGDFGDVREFQDKDGVRVGVRYIEKVGVPRPSGYSGGGDGGGDGGGGDGGGDGGGGG</sequence>
<dbReference type="InterPro" id="IPR011009">
    <property type="entry name" value="Kinase-like_dom_sf"/>
</dbReference>
<accession>A0A8H4PA31</accession>
<comment type="caution">
    <text evidence="3">The sequence shown here is derived from an EMBL/GenBank/DDBJ whole genome shotgun (WGS) entry which is preliminary data.</text>
</comment>
<dbReference type="Gene3D" id="1.10.510.10">
    <property type="entry name" value="Transferase(Phosphotransferase) domain 1"/>
    <property type="match status" value="1"/>
</dbReference>
<feature type="region of interest" description="Disordered" evidence="1">
    <location>
        <begin position="537"/>
        <end position="565"/>
    </location>
</feature>
<evidence type="ECO:0000313" key="3">
    <source>
        <dbReference type="EMBL" id="KAF4464895.1"/>
    </source>
</evidence>
<evidence type="ECO:0000256" key="1">
    <source>
        <dbReference type="SAM" id="MobiDB-lite"/>
    </source>
</evidence>
<name>A0A8H4PA31_9HYPO</name>
<evidence type="ECO:0000313" key="4">
    <source>
        <dbReference type="Proteomes" id="UP000554235"/>
    </source>
</evidence>
<protein>
    <submittedName>
        <fullName evidence="3">Het-s domain</fullName>
    </submittedName>
</protein>
<dbReference type="SUPFAM" id="SSF56112">
    <property type="entry name" value="Protein kinase-like (PK-like)"/>
    <property type="match status" value="1"/>
</dbReference>
<dbReference type="Proteomes" id="UP000554235">
    <property type="component" value="Unassembled WGS sequence"/>
</dbReference>
<reference evidence="3 4" key="1">
    <citation type="submission" date="2020-01" db="EMBL/GenBank/DDBJ databases">
        <title>Identification and distribution of gene clusters putatively required for synthesis of sphingolipid metabolism inhibitors in phylogenetically diverse species of the filamentous fungus Fusarium.</title>
        <authorList>
            <person name="Kim H.-S."/>
            <person name="Busman M."/>
            <person name="Brown D.W."/>
            <person name="Divon H."/>
            <person name="Uhlig S."/>
            <person name="Proctor R.H."/>
        </authorList>
    </citation>
    <scope>NUCLEOTIDE SEQUENCE [LARGE SCALE GENOMIC DNA]</scope>
    <source>
        <strain evidence="3 4">NRRL 20459</strain>
    </source>
</reference>
<dbReference type="PANTHER" id="PTHR37542">
    <property type="entry name" value="HELO DOMAIN-CONTAINING PROTEIN-RELATED"/>
    <property type="match status" value="1"/>
</dbReference>
<evidence type="ECO:0000259" key="2">
    <source>
        <dbReference type="PROSITE" id="PS50011"/>
    </source>
</evidence>
<feature type="domain" description="Protein kinase" evidence="2">
    <location>
        <begin position="223"/>
        <end position="531"/>
    </location>
</feature>
<feature type="compositionally biased region" description="Gly residues" evidence="1">
    <location>
        <begin position="542"/>
        <end position="565"/>
    </location>
</feature>
<dbReference type="PROSITE" id="PS50011">
    <property type="entry name" value="PROTEIN_KINASE_DOM"/>
    <property type="match status" value="1"/>
</dbReference>
<keyword evidence="4" id="KW-1185">Reference proteome</keyword>
<dbReference type="PANTHER" id="PTHR37542:SF1">
    <property type="entry name" value="PRION-INHIBITION AND PROPAGATION HELO DOMAIN-CONTAINING PROTEIN"/>
    <property type="match status" value="1"/>
</dbReference>